<gene>
    <name evidence="13" type="ordered locus">Ccur_09180</name>
</gene>
<evidence type="ECO:0000256" key="4">
    <source>
        <dbReference type="ARBA" id="ARBA00022553"/>
    </source>
</evidence>
<dbReference type="eggNOG" id="COG1488">
    <property type="taxonomic scope" value="Bacteria"/>
</dbReference>
<dbReference type="FunFam" id="3.20.20.70:FF:000076">
    <property type="entry name" value="Nicotinate phosphoribosyltransferase"/>
    <property type="match status" value="1"/>
</dbReference>
<dbReference type="PIRSF" id="PIRSF000484">
    <property type="entry name" value="NAPRT"/>
    <property type="match status" value="1"/>
</dbReference>
<dbReference type="GO" id="GO:0004516">
    <property type="term" value="F:nicotinate phosphoribosyltransferase activity"/>
    <property type="evidence" value="ECO:0007669"/>
    <property type="project" value="UniProtKB-UniRule"/>
</dbReference>
<feature type="domain" description="Nicotinate phosphoribosyltransferase C-terminal" evidence="12">
    <location>
        <begin position="372"/>
        <end position="475"/>
    </location>
</feature>
<keyword evidence="7 9" id="KW-0808">Transferase</keyword>
<dbReference type="NCBIfam" id="TIGR01513">
    <property type="entry name" value="NAPRTase_put"/>
    <property type="match status" value="1"/>
</dbReference>
<dbReference type="SUPFAM" id="SSF54675">
    <property type="entry name" value="Nicotinate/Quinolinate PRTase N-terminal domain-like"/>
    <property type="match status" value="1"/>
</dbReference>
<evidence type="ECO:0000256" key="2">
    <source>
        <dbReference type="ARBA" id="ARBA00010897"/>
    </source>
</evidence>
<comment type="pathway">
    <text evidence="1 9">Cofactor biosynthesis; NAD(+) biosynthesis; nicotinate D-ribonucleotide from nicotinate: step 1/1.</text>
</comment>
<dbReference type="Gene3D" id="3.20.20.70">
    <property type="entry name" value="Aldolase class I"/>
    <property type="match status" value="1"/>
</dbReference>
<proteinExistence type="inferred from homology"/>
<dbReference type="InterPro" id="IPR041525">
    <property type="entry name" value="N/Namide_PRibTrfase"/>
</dbReference>
<evidence type="ECO:0000259" key="11">
    <source>
        <dbReference type="Pfam" id="PF17767"/>
    </source>
</evidence>
<reference evidence="13 14" key="1">
    <citation type="journal article" date="2009" name="Stand. Genomic Sci.">
        <title>Complete genome sequence of Cryptobacterium curtum type strain (12-3).</title>
        <authorList>
            <person name="Mavrommatis K."/>
            <person name="Pukall R."/>
            <person name="Rohde C."/>
            <person name="Chen F."/>
            <person name="Sims D."/>
            <person name="Brettin T."/>
            <person name="Kuske C."/>
            <person name="Detter J.C."/>
            <person name="Han C."/>
            <person name="Lapidus A."/>
            <person name="Copeland A."/>
            <person name="Glavina Del Rio T."/>
            <person name="Nolan M."/>
            <person name="Lucas S."/>
            <person name="Tice H."/>
            <person name="Cheng J.F."/>
            <person name="Bruce D."/>
            <person name="Goodwin L."/>
            <person name="Pitluck S."/>
            <person name="Ovchinnikova G."/>
            <person name="Pati A."/>
            <person name="Ivanova N."/>
            <person name="Chen A."/>
            <person name="Palaniappan K."/>
            <person name="Chain P."/>
            <person name="D'haeseleer P."/>
            <person name="Goker M."/>
            <person name="Bristow J."/>
            <person name="Eisen J.A."/>
            <person name="Markowitz V."/>
            <person name="Hugenholtz P."/>
            <person name="Rohde M."/>
            <person name="Klenk H.P."/>
            <person name="Kyrpides N.C."/>
        </authorList>
    </citation>
    <scope>NUCLEOTIDE SEQUENCE [LARGE SCALE GENOMIC DNA]</scope>
    <source>
        <strain evidence="14">ATCC 700683 / DSM 15641 / 12-3</strain>
    </source>
</reference>
<dbReference type="InterPro" id="IPR036068">
    <property type="entry name" value="Nicotinate_pribotase-like_C"/>
</dbReference>
<dbReference type="HOGENOM" id="CLU_025154_2_1_11"/>
<comment type="catalytic activity">
    <reaction evidence="8 9">
        <text>5-phospho-alpha-D-ribose 1-diphosphate + nicotinate + ATP + H2O = nicotinate beta-D-ribonucleotide + ADP + phosphate + diphosphate</text>
        <dbReference type="Rhea" id="RHEA:36163"/>
        <dbReference type="ChEBI" id="CHEBI:15377"/>
        <dbReference type="ChEBI" id="CHEBI:30616"/>
        <dbReference type="ChEBI" id="CHEBI:32544"/>
        <dbReference type="ChEBI" id="CHEBI:33019"/>
        <dbReference type="ChEBI" id="CHEBI:43474"/>
        <dbReference type="ChEBI" id="CHEBI:57502"/>
        <dbReference type="ChEBI" id="CHEBI:58017"/>
        <dbReference type="ChEBI" id="CHEBI:456216"/>
        <dbReference type="EC" id="6.3.4.21"/>
    </reaction>
</comment>
<comment type="function">
    <text evidence="9">Catalyzes the first step in the biosynthesis of NAD from nicotinic acid, the ATP-dependent synthesis of beta-nicotinate D-ribonucleotide from nicotinate and 5-phospho-D-ribose 1-phosphate.</text>
</comment>
<dbReference type="NCBIfam" id="NF006695">
    <property type="entry name" value="PRK09243.1-2"/>
    <property type="match status" value="1"/>
</dbReference>
<comment type="similarity">
    <text evidence="2 9">Belongs to the NAPRTase family.</text>
</comment>
<evidence type="ECO:0000256" key="3">
    <source>
        <dbReference type="ARBA" id="ARBA00013236"/>
    </source>
</evidence>
<keyword evidence="13" id="KW-0328">Glycosyltransferase</keyword>
<dbReference type="PANTHER" id="PTHR11098:SF1">
    <property type="entry name" value="NICOTINATE PHOSPHORIBOSYLTRANSFERASE"/>
    <property type="match status" value="1"/>
</dbReference>
<dbReference type="GO" id="GO:0047280">
    <property type="term" value="F:nicotinamide phosphoribosyltransferase activity"/>
    <property type="evidence" value="ECO:0007669"/>
    <property type="project" value="UniProtKB-ARBA"/>
</dbReference>
<evidence type="ECO:0000256" key="8">
    <source>
        <dbReference type="ARBA" id="ARBA00048668"/>
    </source>
</evidence>
<organism evidence="13 14">
    <name type="scientific">Cryptobacterium curtum (strain ATCC 700683 / DSM 15641 / CCUG 43107 / 12-3)</name>
    <dbReference type="NCBI Taxonomy" id="469378"/>
    <lineage>
        <taxon>Bacteria</taxon>
        <taxon>Bacillati</taxon>
        <taxon>Actinomycetota</taxon>
        <taxon>Coriobacteriia</taxon>
        <taxon>Eggerthellales</taxon>
        <taxon>Eggerthellaceae</taxon>
        <taxon>Cryptobacterium</taxon>
    </lineage>
</organism>
<dbReference type="Gene3D" id="3.20.140.10">
    <property type="entry name" value="nicotinate phosphoribosyltransferase"/>
    <property type="match status" value="1"/>
</dbReference>
<dbReference type="Pfam" id="PF04095">
    <property type="entry name" value="NAPRTase"/>
    <property type="match status" value="1"/>
</dbReference>
<dbReference type="InterPro" id="IPR006405">
    <property type="entry name" value="Nic_PRibTrfase_pncB"/>
</dbReference>
<dbReference type="KEGG" id="ccu:Ccur_09180"/>
<dbReference type="EMBL" id="CP001682">
    <property type="protein sequence ID" value="ACU94616.1"/>
    <property type="molecule type" value="Genomic_DNA"/>
</dbReference>
<keyword evidence="6 9" id="KW-0662">Pyridine nucleotide biosynthesis</keyword>
<evidence type="ECO:0000256" key="9">
    <source>
        <dbReference type="RuleBase" id="RU365100"/>
    </source>
</evidence>
<evidence type="ECO:0000259" key="12">
    <source>
        <dbReference type="Pfam" id="PF17956"/>
    </source>
</evidence>
<dbReference type="CDD" id="cd01570">
    <property type="entry name" value="NAPRTase_A"/>
    <property type="match status" value="1"/>
</dbReference>
<dbReference type="EC" id="6.3.4.21" evidence="3 9"/>
<sequence>MSNDLTQHIDYELLTDLYELTMAQGFWQCGKQNEQACFTMYFRENPFSGGYTVACGMAQLADVIESFRFTPDDIEYLSSLPAPAGGALFDAGFLEYLADMRLTVDVDAVAEGTIVFPNEPLVRVTGSIMECQILETALLNCVNFQSLIATKAARVCVAAGSPVAEFGLRRAQGTGGVWASRAAVVGGCASTSNLLAGKLFHIPVSGTHAHSWVMSFPSELEAFRAWAAHFPHNCVLLIDTYDVAQGLENAITVGLEMRERGEALLGVRIDSGDLAWLAKRCRARLDEVGLNDCGIILSNDLDEHTIASIRAQGAIVSGWGVGTKLATAFDQPTLGGVYKLSATREAPDMPWVDHLKVSESVTKLTFPGVLDVRRYYHDDGKLAGDMVFEENQPVNDEERIIDPADELRQKKLAGKRFETLLRPLSRAGNVVLADTLRDALAAQTRAREGLAQLDESQKRMLNPHSYPVGLESGLFYRRRDLAVHLRGLD</sequence>
<dbReference type="GO" id="GO:0005829">
    <property type="term" value="C:cytosol"/>
    <property type="evidence" value="ECO:0007669"/>
    <property type="project" value="TreeGrafter"/>
</dbReference>
<comment type="PTM">
    <text evidence="9">Transiently phosphorylated on a His residue during the reaction cycle. Phosphorylation strongly increases the affinity for substrates and increases the rate of nicotinate D-ribonucleotide production. Dephosphorylation regenerates the low-affinity form of the enzyme, leading to product release.</text>
</comment>
<keyword evidence="5 9" id="KW-0436">Ligase</keyword>
<dbReference type="RefSeq" id="WP_012803302.1">
    <property type="nucleotide sequence ID" value="NC_013170.1"/>
</dbReference>
<evidence type="ECO:0000259" key="10">
    <source>
        <dbReference type="Pfam" id="PF04095"/>
    </source>
</evidence>
<evidence type="ECO:0000313" key="13">
    <source>
        <dbReference type="EMBL" id="ACU94616.1"/>
    </source>
</evidence>
<dbReference type="Pfam" id="PF17956">
    <property type="entry name" value="NAPRTase_C"/>
    <property type="match status" value="1"/>
</dbReference>
<dbReference type="InterPro" id="IPR040727">
    <property type="entry name" value="NAPRTase_N"/>
</dbReference>
<name>C7MNX6_CRYCD</name>
<keyword evidence="14" id="KW-1185">Reference proteome</keyword>
<dbReference type="AlphaFoldDB" id="C7MNX6"/>
<evidence type="ECO:0000256" key="7">
    <source>
        <dbReference type="ARBA" id="ARBA00022679"/>
    </source>
</evidence>
<accession>C7MNX6</accession>
<evidence type="ECO:0000313" key="14">
    <source>
        <dbReference type="Proteomes" id="UP000000954"/>
    </source>
</evidence>
<dbReference type="InterPro" id="IPR013785">
    <property type="entry name" value="Aldolase_TIM"/>
</dbReference>
<dbReference type="SUPFAM" id="SSF51690">
    <property type="entry name" value="Nicotinate/Quinolinate PRTase C-terminal domain-like"/>
    <property type="match status" value="1"/>
</dbReference>
<dbReference type="UniPathway" id="UPA00253">
    <property type="reaction ID" value="UER00457"/>
</dbReference>
<dbReference type="STRING" id="469378.Ccur_09180"/>
<dbReference type="OrthoDB" id="9770610at2"/>
<feature type="domain" description="Nicotinate/nicotinamide phosphoribosyltransferase" evidence="10">
    <location>
        <begin position="165"/>
        <end position="342"/>
    </location>
</feature>
<evidence type="ECO:0000256" key="5">
    <source>
        <dbReference type="ARBA" id="ARBA00022598"/>
    </source>
</evidence>
<evidence type="ECO:0000256" key="1">
    <source>
        <dbReference type="ARBA" id="ARBA00004952"/>
    </source>
</evidence>
<feature type="domain" description="Nicotinate phosphoribosyltransferase N-terminal" evidence="11">
    <location>
        <begin position="13"/>
        <end position="143"/>
    </location>
</feature>
<dbReference type="NCBIfam" id="NF009131">
    <property type="entry name" value="PRK12484.1"/>
    <property type="match status" value="1"/>
</dbReference>
<dbReference type="Pfam" id="PF17767">
    <property type="entry name" value="NAPRTase_N"/>
    <property type="match status" value="1"/>
</dbReference>
<dbReference type="PANTHER" id="PTHR11098">
    <property type="entry name" value="NICOTINATE PHOSPHORIBOSYLTRANSFERASE"/>
    <property type="match status" value="1"/>
</dbReference>
<protein>
    <recommendedName>
        <fullName evidence="3 9">Nicotinate phosphoribosyltransferase</fullName>
        <ecNumber evidence="3 9">6.3.4.21</ecNumber>
    </recommendedName>
</protein>
<dbReference type="InterPro" id="IPR041619">
    <property type="entry name" value="NAPRTase_C"/>
</dbReference>
<evidence type="ECO:0000256" key="6">
    <source>
        <dbReference type="ARBA" id="ARBA00022642"/>
    </source>
</evidence>
<dbReference type="InterPro" id="IPR007229">
    <property type="entry name" value="Nic_PRibTrfase-Fam"/>
</dbReference>
<dbReference type="GO" id="GO:0034355">
    <property type="term" value="P:NAD+ biosynthetic process via the salvage pathway"/>
    <property type="evidence" value="ECO:0007669"/>
    <property type="project" value="TreeGrafter"/>
</dbReference>
<keyword evidence="4" id="KW-0597">Phosphoprotein</keyword>
<dbReference type="Proteomes" id="UP000000954">
    <property type="component" value="Chromosome"/>
</dbReference>